<dbReference type="Proteomes" id="UP000524535">
    <property type="component" value="Unassembled WGS sequence"/>
</dbReference>
<name>A0A7W6V0F6_9HYPH</name>
<feature type="domain" description="HTH gntR-type" evidence="4">
    <location>
        <begin position="16"/>
        <end position="83"/>
    </location>
</feature>
<dbReference type="Proteomes" id="UP000520770">
    <property type="component" value="Unassembled WGS sequence"/>
</dbReference>
<dbReference type="Pfam" id="PF00392">
    <property type="entry name" value="GntR"/>
    <property type="match status" value="1"/>
</dbReference>
<dbReference type="PANTHER" id="PTHR43537:SF5">
    <property type="entry name" value="UXU OPERON TRANSCRIPTIONAL REGULATOR"/>
    <property type="match status" value="1"/>
</dbReference>
<evidence type="ECO:0000313" key="10">
    <source>
        <dbReference type="Proteomes" id="UP000576087"/>
    </source>
</evidence>
<evidence type="ECO:0000313" key="7">
    <source>
        <dbReference type="EMBL" id="MBB4446914.1"/>
    </source>
</evidence>
<proteinExistence type="predicted"/>
<evidence type="ECO:0000259" key="4">
    <source>
        <dbReference type="PROSITE" id="PS50949"/>
    </source>
</evidence>
<dbReference type="InterPro" id="IPR011711">
    <property type="entry name" value="GntR_C"/>
</dbReference>
<organism evidence="7 10">
    <name type="scientific">Aliirhizobium cellulosilyticum</name>
    <dbReference type="NCBI Taxonomy" id="393664"/>
    <lineage>
        <taxon>Bacteria</taxon>
        <taxon>Pseudomonadati</taxon>
        <taxon>Pseudomonadota</taxon>
        <taxon>Alphaproteobacteria</taxon>
        <taxon>Hyphomicrobiales</taxon>
        <taxon>Rhizobiaceae</taxon>
        <taxon>Aliirhizobium</taxon>
    </lineage>
</organism>
<dbReference type="InterPro" id="IPR008920">
    <property type="entry name" value="TF_FadR/GntR_C"/>
</dbReference>
<dbReference type="PRINTS" id="PR00035">
    <property type="entry name" value="HTHGNTR"/>
</dbReference>
<dbReference type="InterPro" id="IPR036388">
    <property type="entry name" value="WH-like_DNA-bd_sf"/>
</dbReference>
<dbReference type="GO" id="GO:0003700">
    <property type="term" value="F:DNA-binding transcription factor activity"/>
    <property type="evidence" value="ECO:0007669"/>
    <property type="project" value="InterPro"/>
</dbReference>
<dbReference type="InterPro" id="IPR000524">
    <property type="entry name" value="Tscrpt_reg_HTH_GntR"/>
</dbReference>
<evidence type="ECO:0000256" key="1">
    <source>
        <dbReference type="ARBA" id="ARBA00023015"/>
    </source>
</evidence>
<dbReference type="SUPFAM" id="SSF46785">
    <property type="entry name" value="Winged helix' DNA-binding domain"/>
    <property type="match status" value="1"/>
</dbReference>
<dbReference type="Pfam" id="PF07729">
    <property type="entry name" value="FCD"/>
    <property type="match status" value="1"/>
</dbReference>
<evidence type="ECO:0000313" key="9">
    <source>
        <dbReference type="Proteomes" id="UP000524535"/>
    </source>
</evidence>
<sequence length="245" mass="27455">MNSHAKLALEDMGAGQPKAVWAYNVIRDAIITMKLAPGETLNEKETCAELGISRTPMREALLRLAQEGLVNIVPSGGTFVNKIAMRKVIEGHLIRSSLEMRTVRLAARNFDPVHEKDLDLLIFRQQEAAKRRDIDEAFKVDNEFHRLLCRIAGFPNVWQTIHNATGQLDRVRRQAFPKIGYFEEVLDEHVALYAAIKAHDEIRAAKLLKEHLGGINAVVEYVLQADADIITGEDDIVLLNALSDV</sequence>
<keyword evidence="1" id="KW-0805">Transcription regulation</keyword>
<dbReference type="InterPro" id="IPR036390">
    <property type="entry name" value="WH_DNA-bd_sf"/>
</dbReference>
<dbReference type="SUPFAM" id="SSF48008">
    <property type="entry name" value="GntR ligand-binding domain-like"/>
    <property type="match status" value="1"/>
</dbReference>
<evidence type="ECO:0000256" key="3">
    <source>
        <dbReference type="ARBA" id="ARBA00023163"/>
    </source>
</evidence>
<dbReference type="Proteomes" id="UP000576087">
    <property type="component" value="Unassembled WGS sequence"/>
</dbReference>
<evidence type="ECO:0000313" key="5">
    <source>
        <dbReference type="EMBL" id="MBB4349495.1"/>
    </source>
</evidence>
<keyword evidence="3" id="KW-0804">Transcription</keyword>
<dbReference type="Gene3D" id="1.10.10.10">
    <property type="entry name" value="Winged helix-like DNA-binding domain superfamily/Winged helix DNA-binding domain"/>
    <property type="match status" value="1"/>
</dbReference>
<dbReference type="EMBL" id="JACIGW010000003">
    <property type="protein sequence ID" value="MBB4349495.1"/>
    <property type="molecule type" value="Genomic_DNA"/>
</dbReference>
<dbReference type="CDD" id="cd07377">
    <property type="entry name" value="WHTH_GntR"/>
    <property type="match status" value="1"/>
</dbReference>
<dbReference type="EMBL" id="JACIGY010000003">
    <property type="protein sequence ID" value="MBB4412283.1"/>
    <property type="molecule type" value="Genomic_DNA"/>
</dbReference>
<keyword evidence="2 7" id="KW-0238">DNA-binding</keyword>
<dbReference type="PROSITE" id="PS50949">
    <property type="entry name" value="HTH_GNTR"/>
    <property type="match status" value="1"/>
</dbReference>
<dbReference type="PANTHER" id="PTHR43537">
    <property type="entry name" value="TRANSCRIPTIONAL REGULATOR, GNTR FAMILY"/>
    <property type="match status" value="1"/>
</dbReference>
<evidence type="ECO:0000313" key="6">
    <source>
        <dbReference type="EMBL" id="MBB4412283.1"/>
    </source>
</evidence>
<dbReference type="SMART" id="SM00895">
    <property type="entry name" value="FCD"/>
    <property type="match status" value="1"/>
</dbReference>
<dbReference type="Gene3D" id="1.20.120.530">
    <property type="entry name" value="GntR ligand-binding domain-like"/>
    <property type="match status" value="1"/>
</dbReference>
<dbReference type="GO" id="GO:0003677">
    <property type="term" value="F:DNA binding"/>
    <property type="evidence" value="ECO:0007669"/>
    <property type="project" value="UniProtKB-KW"/>
</dbReference>
<gene>
    <name evidence="6" type="ORF">GGE31_002796</name>
    <name evidence="5" type="ORF">GGE33_003257</name>
    <name evidence="7" type="ORF">GGE35_002736</name>
</gene>
<dbReference type="RefSeq" id="WP_343062475.1">
    <property type="nucleotide sequence ID" value="NZ_JACIGW010000003.1"/>
</dbReference>
<evidence type="ECO:0000313" key="8">
    <source>
        <dbReference type="Proteomes" id="UP000520770"/>
    </source>
</evidence>
<dbReference type="SMART" id="SM00345">
    <property type="entry name" value="HTH_GNTR"/>
    <property type="match status" value="1"/>
</dbReference>
<accession>A0A7W6V0F6</accession>
<reference evidence="8 9" key="1">
    <citation type="submission" date="2020-08" db="EMBL/GenBank/DDBJ databases">
        <title>Genomic Encyclopedia of Type Strains, Phase IV (KMG-V): Genome sequencing to study the core and pangenomes of soil and plant-associated prokaryotes.</title>
        <authorList>
            <person name="Whitman W."/>
        </authorList>
    </citation>
    <scope>NUCLEOTIDE SEQUENCE [LARGE SCALE GENOMIC DNA]</scope>
    <source>
        <strain evidence="6 9">SEMIA 444</strain>
        <strain evidence="5 8">SEMIA 448</strain>
        <strain evidence="7 10">SEMIA 452</strain>
    </source>
</reference>
<protein>
    <submittedName>
        <fullName evidence="7">DNA-binding GntR family transcriptional regulator</fullName>
    </submittedName>
</protein>
<dbReference type="EMBL" id="JACIHM010000003">
    <property type="protein sequence ID" value="MBB4446914.1"/>
    <property type="molecule type" value="Genomic_DNA"/>
</dbReference>
<comment type="caution">
    <text evidence="7">The sequence shown here is derived from an EMBL/GenBank/DDBJ whole genome shotgun (WGS) entry which is preliminary data.</text>
</comment>
<dbReference type="AlphaFoldDB" id="A0A7W6V0F6"/>
<keyword evidence="9" id="KW-1185">Reference proteome</keyword>
<evidence type="ECO:0000256" key="2">
    <source>
        <dbReference type="ARBA" id="ARBA00023125"/>
    </source>
</evidence>